<feature type="coiled-coil region" evidence="1">
    <location>
        <begin position="313"/>
        <end position="364"/>
    </location>
</feature>
<proteinExistence type="predicted"/>
<sequence>MEELSPTLNYLPNTVNEIPFKIGKKEKVLFLVDSCINISREDWDARETSWDFQTNELLCHRTGESTPDNLLANAVTAYETYWQEKFSQLHQNEEELNRIFIDLYGLQDELTPDVAPDDITILGQEAKPHPRPLSLKQGEGVVDLQFDRREIMAQFVSYAVGCMFGRYSLSKPGLVLASQGQTLADYQSEIEANGILADENAFQPDADNIIPILDEDWFADDIVSRFRAFLRASFGDAEASDRSFNQNLMFVEECLGMDLRKYFVRYFYDDHIRRYRRRPIYWLFRSPKGSFSALIYLHRYTPDTVARLLNGYLREYQDKLRNRREQQQTLSQSALATAGEKTRAQKEIDRLDKVLGELAQYEREVIYPLATNPIAMDLDDGVLVNYNRFGSALAPVKGLTEKAGSGEEE</sequence>
<evidence type="ECO:0000256" key="1">
    <source>
        <dbReference type="SAM" id="Coils"/>
    </source>
</evidence>
<dbReference type="AlphaFoldDB" id="A0A1I2GF18"/>
<protein>
    <submittedName>
        <fullName evidence="2">Uncharacterized protein</fullName>
    </submittedName>
</protein>
<organism evidence="2 3">
    <name type="scientific">Spirosoma endophyticum</name>
    <dbReference type="NCBI Taxonomy" id="662367"/>
    <lineage>
        <taxon>Bacteria</taxon>
        <taxon>Pseudomonadati</taxon>
        <taxon>Bacteroidota</taxon>
        <taxon>Cytophagia</taxon>
        <taxon>Cytophagales</taxon>
        <taxon>Cytophagaceae</taxon>
        <taxon>Spirosoma</taxon>
    </lineage>
</organism>
<keyword evidence="3" id="KW-1185">Reference proteome</keyword>
<reference evidence="2 3" key="1">
    <citation type="submission" date="2016-10" db="EMBL/GenBank/DDBJ databases">
        <authorList>
            <person name="de Groot N.N."/>
        </authorList>
    </citation>
    <scope>NUCLEOTIDE SEQUENCE [LARGE SCALE GENOMIC DNA]</scope>
    <source>
        <strain evidence="2 3">DSM 26130</strain>
    </source>
</reference>
<evidence type="ECO:0000313" key="2">
    <source>
        <dbReference type="EMBL" id="SFF15580.1"/>
    </source>
</evidence>
<dbReference type="Proteomes" id="UP000198598">
    <property type="component" value="Unassembled WGS sequence"/>
</dbReference>
<dbReference type="EMBL" id="FOLQ01000031">
    <property type="protein sequence ID" value="SFF15580.1"/>
    <property type="molecule type" value="Genomic_DNA"/>
</dbReference>
<evidence type="ECO:0000313" key="3">
    <source>
        <dbReference type="Proteomes" id="UP000198598"/>
    </source>
</evidence>
<dbReference type="STRING" id="662367.SAMN05216167_13147"/>
<accession>A0A1I2GF18</accession>
<keyword evidence="1" id="KW-0175">Coiled coil</keyword>
<gene>
    <name evidence="2" type="ORF">SAMN05216167_13147</name>
</gene>
<name>A0A1I2GF18_9BACT</name>